<evidence type="ECO:0000259" key="1">
    <source>
        <dbReference type="Pfam" id="PF08241"/>
    </source>
</evidence>
<dbReference type="STRING" id="469383.Cwoe_4208"/>
<dbReference type="GO" id="GO:0032259">
    <property type="term" value="P:methylation"/>
    <property type="evidence" value="ECO:0007669"/>
    <property type="project" value="UniProtKB-KW"/>
</dbReference>
<sequence length="271" mass="27609">MTGSAKTTWALGSYPRMAERLAGAAHEAVELAGVGPGDRVLDVACGTGNGALLAMAHGATAVGVDVEPRLLDVARARAAALGDAAATTLTWIEGDGAALPVADGAFDVVLSLFGVMYVPDQDAAARELARTCAPGARVVLAAWEPGSFMPAMGAALAPYLPPPPPGSSPPSRWGDEQALERLLGDAGLRVERTSSATIALDFSSRMEAVGFLVATAGHVLAERERLTSEGRWSALLAGLGGLVAERDRGADAAEGGVSLPLDYLLAFARPA</sequence>
<dbReference type="EMBL" id="CP001854">
    <property type="protein sequence ID" value="ADB52622.1"/>
    <property type="molecule type" value="Genomic_DNA"/>
</dbReference>
<dbReference type="InterPro" id="IPR013216">
    <property type="entry name" value="Methyltransf_11"/>
</dbReference>
<dbReference type="AlphaFoldDB" id="D3F5S3"/>
<dbReference type="InterPro" id="IPR050508">
    <property type="entry name" value="Methyltransf_Superfamily"/>
</dbReference>
<protein>
    <submittedName>
        <fullName evidence="2">Methyltransferase type 11</fullName>
    </submittedName>
</protein>
<dbReference type="OrthoDB" id="3763870at2"/>
<dbReference type="eggNOG" id="COG2226">
    <property type="taxonomic scope" value="Bacteria"/>
</dbReference>
<dbReference type="CDD" id="cd02440">
    <property type="entry name" value="AdoMet_MTases"/>
    <property type="match status" value="1"/>
</dbReference>
<evidence type="ECO:0000313" key="2">
    <source>
        <dbReference type="EMBL" id="ADB52622.1"/>
    </source>
</evidence>
<reference evidence="3" key="2">
    <citation type="submission" date="2010-01" db="EMBL/GenBank/DDBJ databases">
        <title>The complete genome of Conexibacter woesei DSM 14684.</title>
        <authorList>
            <consortium name="US DOE Joint Genome Institute (JGI-PGF)"/>
            <person name="Lucas S."/>
            <person name="Copeland A."/>
            <person name="Lapidus A."/>
            <person name="Glavina del Rio T."/>
            <person name="Dalin E."/>
            <person name="Tice H."/>
            <person name="Bruce D."/>
            <person name="Goodwin L."/>
            <person name="Pitluck S."/>
            <person name="Kyrpides N."/>
            <person name="Mavromatis K."/>
            <person name="Ivanova N."/>
            <person name="Mikhailova N."/>
            <person name="Chertkov O."/>
            <person name="Brettin T."/>
            <person name="Detter J.C."/>
            <person name="Han C."/>
            <person name="Larimer F."/>
            <person name="Land M."/>
            <person name="Hauser L."/>
            <person name="Markowitz V."/>
            <person name="Cheng J.-F."/>
            <person name="Hugenholtz P."/>
            <person name="Woyke T."/>
            <person name="Wu D."/>
            <person name="Pukall R."/>
            <person name="Steenblock K."/>
            <person name="Schneider S."/>
            <person name="Klenk H.-P."/>
            <person name="Eisen J.A."/>
        </authorList>
    </citation>
    <scope>NUCLEOTIDE SEQUENCE [LARGE SCALE GENOMIC DNA]</scope>
    <source>
        <strain evidence="3">DSM 14684 / CIP 108061 / JCM 11494 / NBRC 100937 / ID131577</strain>
    </source>
</reference>
<dbReference type="Pfam" id="PF08241">
    <property type="entry name" value="Methyltransf_11"/>
    <property type="match status" value="1"/>
</dbReference>
<name>D3F5S3_CONWI</name>
<keyword evidence="3" id="KW-1185">Reference proteome</keyword>
<dbReference type="InterPro" id="IPR029063">
    <property type="entry name" value="SAM-dependent_MTases_sf"/>
</dbReference>
<feature type="domain" description="Methyltransferase type 11" evidence="1">
    <location>
        <begin position="41"/>
        <end position="139"/>
    </location>
</feature>
<dbReference type="Gene3D" id="3.40.50.150">
    <property type="entry name" value="Vaccinia Virus protein VP39"/>
    <property type="match status" value="1"/>
</dbReference>
<organism evidence="2 3">
    <name type="scientific">Conexibacter woesei (strain DSM 14684 / CCUG 47730 / CIP 108061 / JCM 11494 / NBRC 100937 / ID131577)</name>
    <dbReference type="NCBI Taxonomy" id="469383"/>
    <lineage>
        <taxon>Bacteria</taxon>
        <taxon>Bacillati</taxon>
        <taxon>Actinomycetota</taxon>
        <taxon>Thermoleophilia</taxon>
        <taxon>Solirubrobacterales</taxon>
        <taxon>Conexibacteraceae</taxon>
        <taxon>Conexibacter</taxon>
    </lineage>
</organism>
<dbReference type="RefSeq" id="WP_012935673.1">
    <property type="nucleotide sequence ID" value="NC_013739.1"/>
</dbReference>
<accession>D3F5S3</accession>
<dbReference type="KEGG" id="cwo:Cwoe_4208"/>
<dbReference type="SUPFAM" id="SSF53335">
    <property type="entry name" value="S-adenosyl-L-methionine-dependent methyltransferases"/>
    <property type="match status" value="1"/>
</dbReference>
<proteinExistence type="predicted"/>
<gene>
    <name evidence="2" type="ordered locus">Cwoe_4208</name>
</gene>
<dbReference type="HOGENOM" id="CLU_037990_2_1_11"/>
<dbReference type="Proteomes" id="UP000008229">
    <property type="component" value="Chromosome"/>
</dbReference>
<dbReference type="GO" id="GO:0008757">
    <property type="term" value="F:S-adenosylmethionine-dependent methyltransferase activity"/>
    <property type="evidence" value="ECO:0007669"/>
    <property type="project" value="InterPro"/>
</dbReference>
<keyword evidence="2" id="KW-0489">Methyltransferase</keyword>
<keyword evidence="2" id="KW-0808">Transferase</keyword>
<evidence type="ECO:0000313" key="3">
    <source>
        <dbReference type="Proteomes" id="UP000008229"/>
    </source>
</evidence>
<reference evidence="2 3" key="1">
    <citation type="journal article" date="2010" name="Stand. Genomic Sci.">
        <title>Complete genome sequence of Conexibacter woesei type strain (ID131577).</title>
        <authorList>
            <person name="Pukall R."/>
            <person name="Lapidus A."/>
            <person name="Glavina Del Rio T."/>
            <person name="Copeland A."/>
            <person name="Tice H."/>
            <person name="Cheng J.-F."/>
            <person name="Lucas S."/>
            <person name="Chen F."/>
            <person name="Nolan M."/>
            <person name="Bruce D."/>
            <person name="Goodwin L."/>
            <person name="Pitluck S."/>
            <person name="Mavromatis K."/>
            <person name="Ivanova N."/>
            <person name="Ovchinnikova G."/>
            <person name="Pati A."/>
            <person name="Chen A."/>
            <person name="Palaniappan K."/>
            <person name="Land M."/>
            <person name="Hauser L."/>
            <person name="Chang Y.-J."/>
            <person name="Jeffries C.D."/>
            <person name="Chain P."/>
            <person name="Meincke L."/>
            <person name="Sims D."/>
            <person name="Brettin T."/>
            <person name="Detter J.C."/>
            <person name="Rohde M."/>
            <person name="Goeker M."/>
            <person name="Bristow J."/>
            <person name="Eisen J.A."/>
            <person name="Markowitz V."/>
            <person name="Kyrpides N.C."/>
            <person name="Klenk H.-P."/>
            <person name="Hugenholtz P."/>
        </authorList>
    </citation>
    <scope>NUCLEOTIDE SEQUENCE [LARGE SCALE GENOMIC DNA]</scope>
    <source>
        <strain evidence="3">DSM 14684 / CIP 108061 / JCM 11494 / NBRC 100937 / ID131577</strain>
    </source>
</reference>
<dbReference type="PANTHER" id="PTHR42912">
    <property type="entry name" value="METHYLTRANSFERASE"/>
    <property type="match status" value="1"/>
</dbReference>